<comment type="caution">
    <text evidence="11">The sequence shown here is derived from an EMBL/GenBank/DDBJ whole genome shotgun (WGS) entry which is preliminary data.</text>
</comment>
<dbReference type="GO" id="GO:0005634">
    <property type="term" value="C:nucleus"/>
    <property type="evidence" value="ECO:0007669"/>
    <property type="project" value="UniProtKB-SubCell"/>
</dbReference>
<evidence type="ECO:0000256" key="3">
    <source>
        <dbReference type="ARBA" id="ARBA00022771"/>
    </source>
</evidence>
<keyword evidence="12" id="KW-1185">Reference proteome</keyword>
<evidence type="ECO:0000313" key="11">
    <source>
        <dbReference type="EMBL" id="RZB69962.1"/>
    </source>
</evidence>
<feature type="domain" description="TF-B3" evidence="10">
    <location>
        <begin position="317"/>
        <end position="418"/>
    </location>
</feature>
<dbReference type="SUPFAM" id="SSF101936">
    <property type="entry name" value="DNA-binding pseudobarrel domain"/>
    <property type="match status" value="1"/>
</dbReference>
<evidence type="ECO:0000256" key="4">
    <source>
        <dbReference type="ARBA" id="ARBA00022833"/>
    </source>
</evidence>
<feature type="region of interest" description="Disordered" evidence="9">
    <location>
        <begin position="567"/>
        <end position="592"/>
    </location>
</feature>
<keyword evidence="2" id="KW-0479">Metal-binding</keyword>
<name>A0A445H957_GLYSO</name>
<evidence type="ECO:0000256" key="2">
    <source>
        <dbReference type="ARBA" id="ARBA00022723"/>
    </source>
</evidence>
<evidence type="ECO:0000256" key="8">
    <source>
        <dbReference type="ARBA" id="ARBA00023242"/>
    </source>
</evidence>
<dbReference type="PROSITE" id="PS50863">
    <property type="entry name" value="B3"/>
    <property type="match status" value="1"/>
</dbReference>
<evidence type="ECO:0000256" key="5">
    <source>
        <dbReference type="ARBA" id="ARBA00023015"/>
    </source>
</evidence>
<dbReference type="InterPro" id="IPR057743">
    <property type="entry name" value="Zfn_VAL1-3_N"/>
</dbReference>
<dbReference type="Pfam" id="PF02362">
    <property type="entry name" value="B3"/>
    <property type="match status" value="1"/>
</dbReference>
<feature type="compositionally biased region" description="Low complexity" evidence="9">
    <location>
        <begin position="580"/>
        <end position="592"/>
    </location>
</feature>
<feature type="compositionally biased region" description="Basic and acidic residues" evidence="9">
    <location>
        <begin position="676"/>
        <end position="689"/>
    </location>
</feature>
<dbReference type="SMART" id="SM01019">
    <property type="entry name" value="B3"/>
    <property type="match status" value="1"/>
</dbReference>
<keyword evidence="7" id="KW-0804">Transcription</keyword>
<reference evidence="11 12" key="1">
    <citation type="submission" date="2018-09" db="EMBL/GenBank/DDBJ databases">
        <title>A high-quality reference genome of wild soybean provides a powerful tool to mine soybean genomes.</title>
        <authorList>
            <person name="Xie M."/>
            <person name="Chung C.Y.L."/>
            <person name="Li M.-W."/>
            <person name="Wong F.-L."/>
            <person name="Chan T.-F."/>
            <person name="Lam H.-M."/>
        </authorList>
    </citation>
    <scope>NUCLEOTIDE SEQUENCE [LARGE SCALE GENOMIC DNA]</scope>
    <source>
        <strain evidence="12">cv. W05</strain>
        <tissue evidence="11">Hypocotyl of etiolated seedlings</tissue>
    </source>
</reference>
<evidence type="ECO:0000313" key="12">
    <source>
        <dbReference type="Proteomes" id="UP000289340"/>
    </source>
</evidence>
<evidence type="ECO:0000259" key="10">
    <source>
        <dbReference type="PROSITE" id="PS50863"/>
    </source>
</evidence>
<evidence type="ECO:0000256" key="1">
    <source>
        <dbReference type="ARBA" id="ARBA00004123"/>
    </source>
</evidence>
<dbReference type="AlphaFoldDB" id="A0A445H957"/>
<dbReference type="PANTHER" id="PTHR46245:SF3">
    <property type="entry name" value="B3 DOMAIN-CONTAINING TRANSCRIPTION REPRESSOR VAL1"/>
    <property type="match status" value="1"/>
</dbReference>
<dbReference type="Proteomes" id="UP000289340">
    <property type="component" value="Chromosome 14"/>
</dbReference>
<proteinExistence type="predicted"/>
<dbReference type="Gramene" id="XM_028344228.1">
    <property type="protein sequence ID" value="XP_028200029.1"/>
    <property type="gene ID" value="LOC114384534"/>
</dbReference>
<dbReference type="GO" id="GO:0006355">
    <property type="term" value="P:regulation of DNA-templated transcription"/>
    <property type="evidence" value="ECO:0007669"/>
    <property type="project" value="UniProtKB-ARBA"/>
</dbReference>
<keyword evidence="6" id="KW-0238">DNA-binding</keyword>
<evidence type="ECO:0000256" key="9">
    <source>
        <dbReference type="SAM" id="MobiDB-lite"/>
    </source>
</evidence>
<protein>
    <submittedName>
        <fullName evidence="11">B3 domain-containing transcription repressor VAL1</fullName>
    </submittedName>
</protein>
<organism evidence="11 12">
    <name type="scientific">Glycine soja</name>
    <name type="common">Wild soybean</name>
    <dbReference type="NCBI Taxonomy" id="3848"/>
    <lineage>
        <taxon>Eukaryota</taxon>
        <taxon>Viridiplantae</taxon>
        <taxon>Streptophyta</taxon>
        <taxon>Embryophyta</taxon>
        <taxon>Tracheophyta</taxon>
        <taxon>Spermatophyta</taxon>
        <taxon>Magnoliopsida</taxon>
        <taxon>eudicotyledons</taxon>
        <taxon>Gunneridae</taxon>
        <taxon>Pentapetalae</taxon>
        <taxon>rosids</taxon>
        <taxon>fabids</taxon>
        <taxon>Fabales</taxon>
        <taxon>Fabaceae</taxon>
        <taxon>Papilionoideae</taxon>
        <taxon>50 kb inversion clade</taxon>
        <taxon>NPAAA clade</taxon>
        <taxon>indigoferoid/millettioid clade</taxon>
        <taxon>Phaseoleae</taxon>
        <taxon>Glycine</taxon>
        <taxon>Glycine subgen. Soja</taxon>
    </lineage>
</organism>
<dbReference type="InterPro" id="IPR003340">
    <property type="entry name" value="B3_DNA-bd"/>
</dbReference>
<gene>
    <name evidence="11" type="ORF">D0Y65_039333</name>
</gene>
<evidence type="ECO:0000256" key="6">
    <source>
        <dbReference type="ARBA" id="ARBA00023125"/>
    </source>
</evidence>
<keyword evidence="4" id="KW-0862">Zinc</keyword>
<keyword evidence="5" id="KW-0805">Transcription regulation</keyword>
<dbReference type="InterPro" id="IPR015300">
    <property type="entry name" value="DNA-bd_pseudobarrel_sf"/>
</dbReference>
<dbReference type="Gramene" id="XM_028344227.1">
    <property type="protein sequence ID" value="XP_028200028.1"/>
    <property type="gene ID" value="LOC114384534"/>
</dbReference>
<dbReference type="GO" id="GO:0008270">
    <property type="term" value="F:zinc ion binding"/>
    <property type="evidence" value="ECO:0007669"/>
    <property type="project" value="UniProtKB-KW"/>
</dbReference>
<sequence length="724" mass="80565">MEVEVCMNVSCKNGYAREWKKGWPLRSGGFARLCHKCGSAYENLIFCQKFHLYQTGWRECSFCNKTVHCGCIVSSSMFEYLDYGGIGCATCVKTSQLNLIRDTKNTIGSVRSIKNNARNRHTEHIDGRLLVDSAGKGNLMLLRRDVEASESIRWPRAERDGIDSCIGPNRQEDRRFSNVVKLSGHSLNFTTLDHNRPTWETQTMHKSSSLNMSLGTSSGNSVQPSALDIAERRLEDKASFCPFPQGQRSLSISKSLMDGITMNLEDSKDVISQERVARLPANGKPKNLLHFRYWPRITGQELEKLSGDLKSTIVPLFEKVLSASDAGRIGRLVLPKSCAEAYFPPISQSEGLPLQFKDVKGNDWTFQFRFWPNNNSRMYVLEGVTPCIQAMQLNAGDIVTFSRIDPGGKFVMGYRRASDSMDTQVDASTFAHSNGFATKEATFSGATANLHSGKSYPDLLQTRNGNGEPYLNGCSEHLRFGTGTADCLQTENCEMVNNDLLQQTISVSEKTLNIAPKSKRLLTHNEDAVELRITWEEAQDLLHPPPSTMPSVETIEDKEFEEFEEPPVFGKGTTINDPPSGSLSSASEKMSSMDLENIPVTSKDSKKRRIMEKLDSSAGATTKHPRHCSGCTCILCIQPPSGKGRHKPTCTTVRRQFKTLMKRKKQRESDATQNDQIHHSDEGDTHGASREGAIASNLENEGSLNRMDELGTGQIDLNSHPDHE</sequence>
<dbReference type="CDD" id="cd10017">
    <property type="entry name" value="B3_DNA"/>
    <property type="match status" value="1"/>
</dbReference>
<dbReference type="EMBL" id="QZWG01000014">
    <property type="protein sequence ID" value="RZB69962.1"/>
    <property type="molecule type" value="Genomic_DNA"/>
</dbReference>
<evidence type="ECO:0000256" key="7">
    <source>
        <dbReference type="ARBA" id="ARBA00023163"/>
    </source>
</evidence>
<dbReference type="FunFam" id="2.40.330.10:FF:000006">
    <property type="entry name" value="B3 domain-containing transcription repressor VAL1"/>
    <property type="match status" value="1"/>
</dbReference>
<accession>A0A445H957</accession>
<dbReference type="Gene3D" id="2.40.330.10">
    <property type="entry name" value="DNA-binding pseudobarrel domain"/>
    <property type="match status" value="1"/>
</dbReference>
<keyword evidence="3" id="KW-0863">Zinc-finger</keyword>
<dbReference type="Pfam" id="PF25813">
    <property type="entry name" value="zf_VAL1_N"/>
    <property type="match status" value="1"/>
</dbReference>
<dbReference type="GO" id="GO:0003677">
    <property type="term" value="F:DNA binding"/>
    <property type="evidence" value="ECO:0007669"/>
    <property type="project" value="UniProtKB-KW"/>
</dbReference>
<feature type="region of interest" description="Disordered" evidence="9">
    <location>
        <begin position="660"/>
        <end position="724"/>
    </location>
</feature>
<comment type="subcellular location">
    <subcellularLocation>
        <location evidence="1">Nucleus</location>
    </subcellularLocation>
</comment>
<keyword evidence="8" id="KW-0539">Nucleus</keyword>
<dbReference type="PANTHER" id="PTHR46245">
    <property type="entry name" value="B3 DOMAIN-CONTAINING PROTEIN OS07G0563300"/>
    <property type="match status" value="1"/>
</dbReference>